<keyword evidence="1" id="KW-1133">Transmembrane helix</keyword>
<keyword evidence="1" id="KW-0472">Membrane</keyword>
<name>U2NRX3_9FIRM</name>
<protein>
    <submittedName>
        <fullName evidence="2">Uncharacterized protein</fullName>
    </submittedName>
</protein>
<evidence type="ECO:0000313" key="2">
    <source>
        <dbReference type="EMBL" id="ERK40785.1"/>
    </source>
</evidence>
<dbReference type="EMBL" id="AWVI01000132">
    <property type="protein sequence ID" value="ERK40785.1"/>
    <property type="molecule type" value="Genomic_DNA"/>
</dbReference>
<organism evidence="2 3">
    <name type="scientific">Faecalitalea cylindroides ATCC 27803</name>
    <dbReference type="NCBI Taxonomy" id="649755"/>
    <lineage>
        <taxon>Bacteria</taxon>
        <taxon>Bacillati</taxon>
        <taxon>Bacillota</taxon>
        <taxon>Erysipelotrichia</taxon>
        <taxon>Erysipelotrichales</taxon>
        <taxon>Erysipelotrichaceae</taxon>
        <taxon>Faecalitalea</taxon>
    </lineage>
</organism>
<sequence>MKLAITNIIKQIVIAINDKGTDKCNGNIPIAKICITNNIDKIVAIIENKNVMIPKRNLRLFLSIFLDFSFFLMKLLKTILFKMSNFHLRFIKYLLNMQNNQIIYTIFYK</sequence>
<proteinExistence type="predicted"/>
<evidence type="ECO:0000313" key="3">
    <source>
        <dbReference type="Proteomes" id="UP000016658"/>
    </source>
</evidence>
<gene>
    <name evidence="2" type="ORF">HMPREF0367_02049</name>
</gene>
<keyword evidence="1" id="KW-0812">Transmembrane</keyword>
<comment type="caution">
    <text evidence="2">The sequence shown here is derived from an EMBL/GenBank/DDBJ whole genome shotgun (WGS) entry which is preliminary data.</text>
</comment>
<reference evidence="2 3" key="1">
    <citation type="submission" date="2013-06" db="EMBL/GenBank/DDBJ databases">
        <authorList>
            <person name="Weinstock G."/>
            <person name="Sodergren E."/>
            <person name="Lobos E.A."/>
            <person name="Fulton L."/>
            <person name="Fulton R."/>
            <person name="Courtney L."/>
            <person name="Fronick C."/>
            <person name="O'Laughlin M."/>
            <person name="Godfrey J."/>
            <person name="Wilson R.M."/>
            <person name="Miner T."/>
            <person name="Farmer C."/>
            <person name="Delehaunty K."/>
            <person name="Cordes M."/>
            <person name="Minx P."/>
            <person name="Tomlinson C."/>
            <person name="Chen J."/>
            <person name="Wollam A."/>
            <person name="Pepin K.H."/>
            <person name="Bhonagiri V."/>
            <person name="Zhang X."/>
            <person name="Warren W."/>
            <person name="Mitreva M."/>
            <person name="Mardis E.R."/>
            <person name="Wilson R.K."/>
        </authorList>
    </citation>
    <scope>NUCLEOTIDE SEQUENCE [LARGE SCALE GENOMIC DNA]</scope>
    <source>
        <strain evidence="2 3">ATCC 27803</strain>
    </source>
</reference>
<dbReference type="HOGENOM" id="CLU_2179936_0_0_9"/>
<dbReference type="Proteomes" id="UP000016658">
    <property type="component" value="Unassembled WGS sequence"/>
</dbReference>
<dbReference type="AlphaFoldDB" id="U2NRX3"/>
<accession>U2NRX3</accession>
<feature type="transmembrane region" description="Helical" evidence="1">
    <location>
        <begin position="58"/>
        <end position="76"/>
    </location>
</feature>
<evidence type="ECO:0000256" key="1">
    <source>
        <dbReference type="SAM" id="Phobius"/>
    </source>
</evidence>